<evidence type="ECO:0000313" key="12">
    <source>
        <dbReference type="EMBL" id="CAH2284104.1"/>
    </source>
</evidence>
<dbReference type="GO" id="GO:0003906">
    <property type="term" value="F:DNA-(apurinic or apyrimidinic site) endonuclease activity"/>
    <property type="evidence" value="ECO:0007669"/>
    <property type="project" value="TreeGrafter"/>
</dbReference>
<feature type="site" description="Important for catalytic activity" evidence="10">
    <location>
        <position position="202"/>
    </location>
</feature>
<dbReference type="CDD" id="cd09076">
    <property type="entry name" value="L1-EN"/>
    <property type="match status" value="1"/>
</dbReference>
<evidence type="ECO:0000256" key="3">
    <source>
        <dbReference type="ARBA" id="ARBA00012115"/>
    </source>
</evidence>
<dbReference type="GO" id="GO:0005634">
    <property type="term" value="C:nucleus"/>
    <property type="evidence" value="ECO:0007669"/>
    <property type="project" value="TreeGrafter"/>
</dbReference>
<evidence type="ECO:0000313" key="14">
    <source>
        <dbReference type="Proteomes" id="UP001295444"/>
    </source>
</evidence>
<dbReference type="GO" id="GO:0008311">
    <property type="term" value="F:double-stranded DNA 3'-5' DNA exonuclease activity"/>
    <property type="evidence" value="ECO:0007669"/>
    <property type="project" value="UniProtKB-EC"/>
</dbReference>
<dbReference type="GO" id="GO:0046872">
    <property type="term" value="F:metal ion binding"/>
    <property type="evidence" value="ECO:0007669"/>
    <property type="project" value="UniProtKB-KW"/>
</dbReference>
<evidence type="ECO:0000256" key="5">
    <source>
        <dbReference type="ARBA" id="ARBA00022763"/>
    </source>
</evidence>
<feature type="site" description="Transition state stabilizer" evidence="10">
    <location>
        <position position="141"/>
    </location>
</feature>
<evidence type="ECO:0000256" key="8">
    <source>
        <dbReference type="ARBA" id="ARBA00023204"/>
    </source>
</evidence>
<dbReference type="Proteomes" id="UP001295444">
    <property type="component" value="Chromosome 04"/>
</dbReference>
<evidence type="ECO:0000256" key="2">
    <source>
        <dbReference type="ARBA" id="ARBA00007092"/>
    </source>
</evidence>
<comment type="cofactor">
    <cofactor evidence="9">
        <name>Mg(2+)</name>
        <dbReference type="ChEBI" id="CHEBI:18420"/>
    </cofactor>
    <cofactor evidence="9">
        <name>Mn(2+)</name>
        <dbReference type="ChEBI" id="CHEBI:29035"/>
    </cofactor>
    <text evidence="9">Probably binds two magnesium or manganese ions per subunit.</text>
</comment>
<accession>A0AAD1S141</accession>
<feature type="binding site" evidence="9">
    <location>
        <position position="141"/>
    </location>
    <ligand>
        <name>Mg(2+)</name>
        <dbReference type="ChEBI" id="CHEBI:18420"/>
        <label>1</label>
    </ligand>
</feature>
<evidence type="ECO:0000256" key="7">
    <source>
        <dbReference type="ARBA" id="ARBA00022842"/>
    </source>
</evidence>
<feature type="binding site" evidence="9">
    <location>
        <position position="36"/>
    </location>
    <ligand>
        <name>Mg(2+)</name>
        <dbReference type="ChEBI" id="CHEBI:18420"/>
        <label>1</label>
    </ligand>
</feature>
<protein>
    <recommendedName>
        <fullName evidence="3">exodeoxyribonuclease III</fullName>
        <ecNumber evidence="3">3.1.11.2</ecNumber>
    </recommendedName>
</protein>
<dbReference type="Gene3D" id="3.60.10.10">
    <property type="entry name" value="Endonuclease/exonuclease/phosphatase"/>
    <property type="match status" value="1"/>
</dbReference>
<dbReference type="EMBL" id="OW240915">
    <property type="protein sequence ID" value="CAH2284106.1"/>
    <property type="molecule type" value="Genomic_DNA"/>
</dbReference>
<sequence>MSIMTLNCRGLNIPECRSHLLRVLRRKRVSIAMLQETHFKEGAAPKLRSTYHPIGYCNNHPEARRAGVAILMAADLGFQELDKMTDEQGRFLFIKGVIAERVYTFATIYVPNSKQAQFLRGTLKKLHNFSEGALILGGDFNAPLDPLMDSSTGHSSLSQAHIRSIRKSLGELTLVDCWRAIHPTNKDYTHYSAVHNRYSRIDYLMIRQEGLSRIRSTAIEPATARSRWTWNPRYLNRQPGHGD</sequence>
<keyword evidence="14" id="KW-1185">Reference proteome</keyword>
<dbReference type="AlphaFoldDB" id="A0AAD1S141"/>
<evidence type="ECO:0000256" key="6">
    <source>
        <dbReference type="ARBA" id="ARBA00022801"/>
    </source>
</evidence>
<comment type="catalytic activity">
    <reaction evidence="1">
        <text>Exonucleolytic cleavage in the 3'- to 5'-direction to yield nucleoside 5'-phosphates.</text>
        <dbReference type="EC" id="3.1.11.2"/>
    </reaction>
</comment>
<feature type="binding site" evidence="9">
    <location>
        <position position="139"/>
    </location>
    <ligand>
        <name>Mg(2+)</name>
        <dbReference type="ChEBI" id="CHEBI:18420"/>
        <label>1</label>
    </ligand>
</feature>
<evidence type="ECO:0000313" key="13">
    <source>
        <dbReference type="EMBL" id="CAH2284106.1"/>
    </source>
</evidence>
<dbReference type="GO" id="GO:0006284">
    <property type="term" value="P:base-excision repair"/>
    <property type="evidence" value="ECO:0007669"/>
    <property type="project" value="TreeGrafter"/>
</dbReference>
<evidence type="ECO:0000256" key="4">
    <source>
        <dbReference type="ARBA" id="ARBA00022723"/>
    </source>
</evidence>
<reference evidence="12" key="1">
    <citation type="submission" date="2022-03" db="EMBL/GenBank/DDBJ databases">
        <authorList>
            <person name="Alioto T."/>
            <person name="Alioto T."/>
            <person name="Gomez Garrido J."/>
        </authorList>
    </citation>
    <scope>NUCLEOTIDE SEQUENCE</scope>
</reference>
<keyword evidence="5" id="KW-0227">DNA damage</keyword>
<dbReference type="PANTHER" id="PTHR22748">
    <property type="entry name" value="AP ENDONUCLEASE"/>
    <property type="match status" value="1"/>
</dbReference>
<name>A0AAD1S141_PELCU</name>
<keyword evidence="8" id="KW-0234">DNA repair</keyword>
<organism evidence="12 14">
    <name type="scientific">Pelobates cultripes</name>
    <name type="common">Western spadefoot toad</name>
    <dbReference type="NCBI Taxonomy" id="61616"/>
    <lineage>
        <taxon>Eukaryota</taxon>
        <taxon>Metazoa</taxon>
        <taxon>Chordata</taxon>
        <taxon>Craniata</taxon>
        <taxon>Vertebrata</taxon>
        <taxon>Euteleostomi</taxon>
        <taxon>Amphibia</taxon>
        <taxon>Batrachia</taxon>
        <taxon>Anura</taxon>
        <taxon>Pelobatoidea</taxon>
        <taxon>Pelobatidae</taxon>
        <taxon>Pelobates</taxon>
    </lineage>
</organism>
<keyword evidence="7 9" id="KW-0460">Magnesium</keyword>
<comment type="similarity">
    <text evidence="2">Belongs to the DNA repair enzymes AP/ExoA family.</text>
</comment>
<dbReference type="InterPro" id="IPR005135">
    <property type="entry name" value="Endo/exonuclease/phosphatase"/>
</dbReference>
<dbReference type="PANTHER" id="PTHR22748:SF26">
    <property type="entry name" value="ENDONUCLEASE_EXONUCLEASE_PHOSPHATASE DOMAIN-CONTAINING PROTEIN"/>
    <property type="match status" value="1"/>
</dbReference>
<dbReference type="InterPro" id="IPR004808">
    <property type="entry name" value="AP_endonuc_1"/>
</dbReference>
<dbReference type="SUPFAM" id="SSF56219">
    <property type="entry name" value="DNase I-like"/>
    <property type="match status" value="1"/>
</dbReference>
<keyword evidence="6" id="KW-0378">Hydrolase</keyword>
<gene>
    <name evidence="12" type="ORF">PECUL_23A010283</name>
    <name evidence="13" type="ORF">PECUL_23A036310</name>
</gene>
<evidence type="ECO:0000256" key="10">
    <source>
        <dbReference type="PIRSR" id="PIRSR604808-3"/>
    </source>
</evidence>
<dbReference type="InterPro" id="IPR036691">
    <property type="entry name" value="Endo/exonu/phosph_ase_sf"/>
</dbReference>
<feature type="binding site" evidence="9">
    <location>
        <position position="7"/>
    </location>
    <ligand>
        <name>Mg(2+)</name>
        <dbReference type="ChEBI" id="CHEBI:18420"/>
        <label>1</label>
    </ligand>
</feature>
<dbReference type="GO" id="GO:0008081">
    <property type="term" value="F:phosphoric diester hydrolase activity"/>
    <property type="evidence" value="ECO:0007669"/>
    <property type="project" value="TreeGrafter"/>
</dbReference>
<evidence type="ECO:0000256" key="9">
    <source>
        <dbReference type="PIRSR" id="PIRSR604808-2"/>
    </source>
</evidence>
<keyword evidence="9" id="KW-0464">Manganese</keyword>
<dbReference type="EC" id="3.1.11.2" evidence="3"/>
<dbReference type="Pfam" id="PF03372">
    <property type="entry name" value="Exo_endo_phos"/>
    <property type="match status" value="1"/>
</dbReference>
<dbReference type="EMBL" id="OW240915">
    <property type="protein sequence ID" value="CAH2284104.1"/>
    <property type="molecule type" value="Genomic_DNA"/>
</dbReference>
<proteinExistence type="inferred from homology"/>
<evidence type="ECO:0000256" key="1">
    <source>
        <dbReference type="ARBA" id="ARBA00000493"/>
    </source>
</evidence>
<evidence type="ECO:0000259" key="11">
    <source>
        <dbReference type="Pfam" id="PF03372"/>
    </source>
</evidence>
<feature type="domain" description="Endonuclease/exonuclease/phosphatase" evidence="11">
    <location>
        <begin position="4"/>
        <end position="221"/>
    </location>
</feature>
<keyword evidence="4 9" id="KW-0479">Metal-binding</keyword>